<dbReference type="OrthoDB" id="121022at2"/>
<proteinExistence type="predicted"/>
<accession>A0A2U3KSH4</accession>
<evidence type="ECO:0000313" key="3">
    <source>
        <dbReference type="Proteomes" id="UP000238701"/>
    </source>
</evidence>
<feature type="transmembrane region" description="Helical" evidence="1">
    <location>
        <begin position="6"/>
        <end position="27"/>
    </location>
</feature>
<evidence type="ECO:0000256" key="1">
    <source>
        <dbReference type="SAM" id="Phobius"/>
    </source>
</evidence>
<dbReference type="AlphaFoldDB" id="A0A2U3KSH4"/>
<evidence type="ECO:0008006" key="4">
    <source>
        <dbReference type="Google" id="ProtNLM"/>
    </source>
</evidence>
<keyword evidence="1" id="KW-0812">Transmembrane</keyword>
<organism evidence="2 3">
    <name type="scientific">Candidatus Sulfotelmatobacter kueseliae</name>
    <dbReference type="NCBI Taxonomy" id="2042962"/>
    <lineage>
        <taxon>Bacteria</taxon>
        <taxon>Pseudomonadati</taxon>
        <taxon>Acidobacteriota</taxon>
        <taxon>Terriglobia</taxon>
        <taxon>Terriglobales</taxon>
        <taxon>Candidatus Korobacteraceae</taxon>
        <taxon>Candidatus Sulfotelmatobacter</taxon>
    </lineage>
</organism>
<dbReference type="PANTHER" id="PTHR35792">
    <property type="entry name" value="GENERAL STRESS PROTEIN"/>
    <property type="match status" value="1"/>
</dbReference>
<sequence length="102" mass="11536">MSDRDSNSFVWFLAGLGLGALVGVLYAPRSGNETREALRQRAEEGRDYVRNRAREARDQASEWADRGREVLGQQKEQFRAAYEAGRQAYQEHTAETGTSKNL</sequence>
<dbReference type="InterPro" id="IPR052928">
    <property type="entry name" value="Desiccation-related_membrane"/>
</dbReference>
<dbReference type="SUPFAM" id="SSF58113">
    <property type="entry name" value="Apolipoprotein A-I"/>
    <property type="match status" value="1"/>
</dbReference>
<evidence type="ECO:0000313" key="2">
    <source>
        <dbReference type="EMBL" id="SPF42489.1"/>
    </source>
</evidence>
<protein>
    <recommendedName>
        <fullName evidence="4">YtxH domain-containing protein</fullName>
    </recommendedName>
</protein>
<dbReference type="Pfam" id="PF12732">
    <property type="entry name" value="YtxH"/>
    <property type="match status" value="1"/>
</dbReference>
<gene>
    <name evidence="2" type="ORF">SBA1_460086</name>
</gene>
<dbReference type="Proteomes" id="UP000238701">
    <property type="component" value="Unassembled WGS sequence"/>
</dbReference>
<dbReference type="PANTHER" id="PTHR35792:SF2">
    <property type="entry name" value="GENERAL STRESS PROTEIN"/>
    <property type="match status" value="1"/>
</dbReference>
<name>A0A2U3KSH4_9BACT</name>
<keyword evidence="1" id="KW-0472">Membrane</keyword>
<reference evidence="3" key="1">
    <citation type="submission" date="2018-02" db="EMBL/GenBank/DDBJ databases">
        <authorList>
            <person name="Hausmann B."/>
        </authorList>
    </citation>
    <scope>NUCLEOTIDE SEQUENCE [LARGE SCALE GENOMIC DNA]</scope>
    <source>
        <strain evidence="3">Peat soil MAG SbA1</strain>
    </source>
</reference>
<keyword evidence="1" id="KW-1133">Transmembrane helix</keyword>
<dbReference type="EMBL" id="OMOD01000140">
    <property type="protein sequence ID" value="SPF42489.1"/>
    <property type="molecule type" value="Genomic_DNA"/>
</dbReference>
<dbReference type="InterPro" id="IPR024623">
    <property type="entry name" value="YtxH"/>
</dbReference>